<proteinExistence type="predicted"/>
<name>A0A816RC80_BRANA</name>
<protein>
    <submittedName>
        <fullName evidence="1">(rape) hypothetical protein</fullName>
    </submittedName>
</protein>
<reference evidence="1" key="1">
    <citation type="submission" date="2021-01" db="EMBL/GenBank/DDBJ databases">
        <authorList>
            <consortium name="Genoscope - CEA"/>
            <person name="William W."/>
        </authorList>
    </citation>
    <scope>NUCLEOTIDE SEQUENCE</scope>
</reference>
<sequence>MALPQCLADIVGRTFTFQLKLTDFNFLAKISLSRSHTYLLATSPYLFLILGTS</sequence>
<dbReference type="AlphaFoldDB" id="A0A816RC80"/>
<dbReference type="Proteomes" id="UP001295469">
    <property type="component" value="Chromosome C01"/>
</dbReference>
<accession>A0A816RC80</accession>
<gene>
    <name evidence="1" type="ORF">DARMORV10_C01P27410.1</name>
</gene>
<evidence type="ECO:0000313" key="1">
    <source>
        <dbReference type="EMBL" id="CAF2073175.1"/>
    </source>
</evidence>
<organism evidence="1">
    <name type="scientific">Brassica napus</name>
    <name type="common">Rape</name>
    <dbReference type="NCBI Taxonomy" id="3708"/>
    <lineage>
        <taxon>Eukaryota</taxon>
        <taxon>Viridiplantae</taxon>
        <taxon>Streptophyta</taxon>
        <taxon>Embryophyta</taxon>
        <taxon>Tracheophyta</taxon>
        <taxon>Spermatophyta</taxon>
        <taxon>Magnoliopsida</taxon>
        <taxon>eudicotyledons</taxon>
        <taxon>Gunneridae</taxon>
        <taxon>Pentapetalae</taxon>
        <taxon>rosids</taxon>
        <taxon>malvids</taxon>
        <taxon>Brassicales</taxon>
        <taxon>Brassicaceae</taxon>
        <taxon>Brassiceae</taxon>
        <taxon>Brassica</taxon>
    </lineage>
</organism>
<dbReference type="EMBL" id="HG994365">
    <property type="protein sequence ID" value="CAF2073175.1"/>
    <property type="molecule type" value="Genomic_DNA"/>
</dbReference>